<organism evidence="1 2">
    <name type="scientific">Flavobacterium agricola</name>
    <dbReference type="NCBI Taxonomy" id="2870839"/>
    <lineage>
        <taxon>Bacteria</taxon>
        <taxon>Pseudomonadati</taxon>
        <taxon>Bacteroidota</taxon>
        <taxon>Flavobacteriia</taxon>
        <taxon>Flavobacteriales</taxon>
        <taxon>Flavobacteriaceae</taxon>
        <taxon>Flavobacterium</taxon>
    </lineage>
</organism>
<protein>
    <submittedName>
        <fullName evidence="1">Uncharacterized protein</fullName>
    </submittedName>
</protein>
<proteinExistence type="predicted"/>
<gene>
    <name evidence="1" type="ORF">K5I29_02365</name>
</gene>
<dbReference type="RefSeq" id="WP_264434262.1">
    <property type="nucleotide sequence ID" value="NZ_CP081495.1"/>
</dbReference>
<evidence type="ECO:0000313" key="1">
    <source>
        <dbReference type="EMBL" id="UYW01788.1"/>
    </source>
</evidence>
<accession>A0ABY6LZP9</accession>
<dbReference type="EMBL" id="CP081495">
    <property type="protein sequence ID" value="UYW01788.1"/>
    <property type="molecule type" value="Genomic_DNA"/>
</dbReference>
<evidence type="ECO:0000313" key="2">
    <source>
        <dbReference type="Proteomes" id="UP001163328"/>
    </source>
</evidence>
<name>A0ABY6LZP9_9FLAO</name>
<reference evidence="1" key="1">
    <citation type="submission" date="2021-08" db="EMBL/GenBank/DDBJ databases">
        <title>Flavobacterium sp. strain CC-SYL302.</title>
        <authorList>
            <person name="Lin S.-Y."/>
            <person name="Lee T.-H."/>
            <person name="Young C.-C."/>
        </authorList>
    </citation>
    <scope>NUCLEOTIDE SEQUENCE</scope>
    <source>
        <strain evidence="1">CC-SYL302</strain>
    </source>
</reference>
<dbReference type="Proteomes" id="UP001163328">
    <property type="component" value="Chromosome"/>
</dbReference>
<keyword evidence="2" id="KW-1185">Reference proteome</keyword>
<sequence length="285" mass="32931">MIIKYPEFRSDKEKFNWLIKHENLIVDQLKSTEKKCDVFFAIVPETSKEDVNKEEGKPEPTDSSKIKVKVIINTTGLLDSHSDVHIPGLWKKHLKEAKKHYLVNQHRFNFEGILADDVQAYTEEFSWKELGYEYEGTTEALVYEAVLDLEGPWIDSQENKKIYNLYKAGKINNHSVGMRYIKMYLCVNSTDPEYAARKDNWDKYFPNVANKEDVEARGFFWAITEAKAIEGSAVVRGSNWVTNTVSVEEIKNEEAEVITSDTNKIEPSHDTPIQEPKTFINPNIF</sequence>